<accession>A0A563VZG9</accession>
<name>A0A563VZG9_9CYAN</name>
<sequence>MPIKTYLTTVDSKEVGNLRTEDGEILDTLGTREENIAVQLEELFSSVTEAITSSIDVESKLTIEITGSISMKAKGDIKYLFFNAGAETGTTGGMKVVLSTTLKPKTPTQ</sequence>
<evidence type="ECO:0000313" key="2">
    <source>
        <dbReference type="Proteomes" id="UP000320055"/>
    </source>
</evidence>
<dbReference type="AlphaFoldDB" id="A0A563VZG9"/>
<dbReference type="EMBL" id="CAACVJ010000446">
    <property type="protein sequence ID" value="VEP16862.1"/>
    <property type="molecule type" value="Genomic_DNA"/>
</dbReference>
<protein>
    <submittedName>
        <fullName evidence="1">Uncharacterized protein</fullName>
    </submittedName>
</protein>
<keyword evidence="2" id="KW-1185">Reference proteome</keyword>
<evidence type="ECO:0000313" key="1">
    <source>
        <dbReference type="EMBL" id="VEP16862.1"/>
    </source>
</evidence>
<gene>
    <name evidence="1" type="ORF">H1P_500014</name>
</gene>
<reference evidence="1 2" key="1">
    <citation type="submission" date="2019-01" db="EMBL/GenBank/DDBJ databases">
        <authorList>
            <person name="Brito A."/>
        </authorList>
    </citation>
    <scope>NUCLEOTIDE SEQUENCE [LARGE SCALE GENOMIC DNA]</scope>
    <source>
        <strain evidence="1">1</strain>
    </source>
</reference>
<dbReference type="Proteomes" id="UP000320055">
    <property type="component" value="Unassembled WGS sequence"/>
</dbReference>
<organism evidence="1 2">
    <name type="scientific">Hyella patelloides LEGE 07179</name>
    <dbReference type="NCBI Taxonomy" id="945734"/>
    <lineage>
        <taxon>Bacteria</taxon>
        <taxon>Bacillati</taxon>
        <taxon>Cyanobacteriota</taxon>
        <taxon>Cyanophyceae</taxon>
        <taxon>Pleurocapsales</taxon>
        <taxon>Hyellaceae</taxon>
        <taxon>Hyella</taxon>
    </lineage>
</organism>
<dbReference type="RefSeq" id="WP_144866554.1">
    <property type="nucleotide sequence ID" value="NZ_LR213810.1"/>
</dbReference>
<proteinExistence type="predicted"/>